<feature type="region of interest" description="Disordered" evidence="1">
    <location>
        <begin position="20"/>
        <end position="40"/>
    </location>
</feature>
<organism evidence="2 3">
    <name type="scientific">Streptomyces pini</name>
    <dbReference type="NCBI Taxonomy" id="1520580"/>
    <lineage>
        <taxon>Bacteria</taxon>
        <taxon>Bacillati</taxon>
        <taxon>Actinomycetota</taxon>
        <taxon>Actinomycetes</taxon>
        <taxon>Kitasatosporales</taxon>
        <taxon>Streptomycetaceae</taxon>
        <taxon>Streptomyces</taxon>
    </lineage>
</organism>
<dbReference type="Proteomes" id="UP000198928">
    <property type="component" value="Unassembled WGS sequence"/>
</dbReference>
<proteinExistence type="predicted"/>
<accession>A0A1I4K1P3</accession>
<protein>
    <submittedName>
        <fullName evidence="2">Excreted virulence factor EspC, type VII ESX diderm</fullName>
    </submittedName>
</protein>
<keyword evidence="3" id="KW-1185">Reference proteome</keyword>
<gene>
    <name evidence="2" type="ORF">SAMN05192584_12553</name>
</gene>
<dbReference type="RefSeq" id="WP_093852074.1">
    <property type="nucleotide sequence ID" value="NZ_FOSG01000025.1"/>
</dbReference>
<dbReference type="Gene3D" id="1.10.287.1060">
    <property type="entry name" value="ESAT-6-like"/>
    <property type="match status" value="1"/>
</dbReference>
<sequence>MSFDEEWDQLVAKATREQATRTRLNTLDGDEGGGGTTKLLHVTPNELTKRAGRTDTIRGNFADADNAVIEKTKEVPGGLKGFKSATAFTTFQERWEEQMKYLQGLLDSGVAKPLRAAAGELQQEDGDRAKVIDGLKMEDGKGSDK</sequence>
<feature type="region of interest" description="Disordered" evidence="1">
    <location>
        <begin position="119"/>
        <end position="145"/>
    </location>
</feature>
<dbReference type="InterPro" id="IPR036689">
    <property type="entry name" value="ESAT-6-like_sf"/>
</dbReference>
<dbReference type="OrthoDB" id="4204653at2"/>
<evidence type="ECO:0000313" key="2">
    <source>
        <dbReference type="EMBL" id="SFL72433.1"/>
    </source>
</evidence>
<name>A0A1I4K1P3_9ACTN</name>
<dbReference type="InterPro" id="IPR022536">
    <property type="entry name" value="EspC"/>
</dbReference>
<dbReference type="GO" id="GO:0009306">
    <property type="term" value="P:protein secretion"/>
    <property type="evidence" value="ECO:0007669"/>
    <property type="project" value="InterPro"/>
</dbReference>
<dbReference type="AlphaFoldDB" id="A0A1I4K1P3"/>
<evidence type="ECO:0000256" key="1">
    <source>
        <dbReference type="SAM" id="MobiDB-lite"/>
    </source>
</evidence>
<dbReference type="Pfam" id="PF10824">
    <property type="entry name" value="T7SS_ESX_EspC"/>
    <property type="match status" value="1"/>
</dbReference>
<reference evidence="3" key="1">
    <citation type="submission" date="2016-10" db="EMBL/GenBank/DDBJ databases">
        <authorList>
            <person name="Varghese N."/>
            <person name="Submissions S."/>
        </authorList>
    </citation>
    <scope>NUCLEOTIDE SEQUENCE [LARGE SCALE GENOMIC DNA]</scope>
    <source>
        <strain evidence="3">PL19</strain>
    </source>
</reference>
<feature type="compositionally biased region" description="Basic and acidic residues" evidence="1">
    <location>
        <begin position="125"/>
        <end position="145"/>
    </location>
</feature>
<dbReference type="SUPFAM" id="SSF140453">
    <property type="entry name" value="EsxAB dimer-like"/>
    <property type="match status" value="1"/>
</dbReference>
<dbReference type="EMBL" id="FOSG01000025">
    <property type="protein sequence ID" value="SFL72433.1"/>
    <property type="molecule type" value="Genomic_DNA"/>
</dbReference>
<evidence type="ECO:0000313" key="3">
    <source>
        <dbReference type="Proteomes" id="UP000198928"/>
    </source>
</evidence>